<comment type="similarity">
    <text evidence="2 8">Belongs to the ARF family.</text>
</comment>
<dbReference type="PANTHER" id="PTHR31384">
    <property type="entry name" value="AUXIN RESPONSE FACTOR 4-RELATED"/>
    <property type="match status" value="1"/>
</dbReference>
<dbReference type="PANTHER" id="PTHR31384:SF39">
    <property type="entry name" value="AUXIN RESPONSE FACTOR"/>
    <property type="match status" value="1"/>
</dbReference>
<dbReference type="Pfam" id="PF06507">
    <property type="entry name" value="ARF_AD"/>
    <property type="match status" value="1"/>
</dbReference>
<gene>
    <name evidence="11" type="ORF">VFH_V137240</name>
</gene>
<proteinExistence type="inferred from homology"/>
<feature type="region of interest" description="Disordered" evidence="9">
    <location>
        <begin position="473"/>
        <end position="497"/>
    </location>
</feature>
<dbReference type="InterPro" id="IPR044835">
    <property type="entry name" value="ARF_plant"/>
</dbReference>
<dbReference type="GO" id="GO:0005634">
    <property type="term" value="C:nucleus"/>
    <property type="evidence" value="ECO:0007669"/>
    <property type="project" value="UniProtKB-SubCell"/>
</dbReference>
<comment type="function">
    <text evidence="8">Auxin response factors (ARFs) are transcriptional factors that bind specifically to the DNA sequence 5'-TGTCTC-3' found in the auxin-responsive promoter elements (AuxREs).</text>
</comment>
<evidence type="ECO:0000256" key="2">
    <source>
        <dbReference type="ARBA" id="ARBA00007853"/>
    </source>
</evidence>
<organism evidence="11 12">
    <name type="scientific">Vicia faba</name>
    <name type="common">Broad bean</name>
    <name type="synonym">Faba vulgaris</name>
    <dbReference type="NCBI Taxonomy" id="3906"/>
    <lineage>
        <taxon>Eukaryota</taxon>
        <taxon>Viridiplantae</taxon>
        <taxon>Streptophyta</taxon>
        <taxon>Embryophyta</taxon>
        <taxon>Tracheophyta</taxon>
        <taxon>Spermatophyta</taxon>
        <taxon>Magnoliopsida</taxon>
        <taxon>eudicotyledons</taxon>
        <taxon>Gunneridae</taxon>
        <taxon>Pentapetalae</taxon>
        <taxon>rosids</taxon>
        <taxon>fabids</taxon>
        <taxon>Fabales</taxon>
        <taxon>Fabaceae</taxon>
        <taxon>Papilionoideae</taxon>
        <taxon>50 kb inversion clade</taxon>
        <taxon>NPAAA clade</taxon>
        <taxon>Hologalegina</taxon>
        <taxon>IRL clade</taxon>
        <taxon>Fabeae</taxon>
        <taxon>Vicia</taxon>
    </lineage>
</organism>
<evidence type="ECO:0000256" key="1">
    <source>
        <dbReference type="ARBA" id="ARBA00004123"/>
    </source>
</evidence>
<evidence type="ECO:0000256" key="3">
    <source>
        <dbReference type="ARBA" id="ARBA00023015"/>
    </source>
</evidence>
<evidence type="ECO:0000256" key="5">
    <source>
        <dbReference type="ARBA" id="ARBA00023163"/>
    </source>
</evidence>
<feature type="region of interest" description="Disordered" evidence="9">
    <location>
        <begin position="1"/>
        <end position="21"/>
    </location>
</feature>
<comment type="subcellular location">
    <subcellularLocation>
        <location evidence="1 8">Nucleus</location>
    </subcellularLocation>
</comment>
<dbReference type="GO" id="GO:0006355">
    <property type="term" value="P:regulation of DNA-templated transcription"/>
    <property type="evidence" value="ECO:0007669"/>
    <property type="project" value="InterPro"/>
</dbReference>
<protein>
    <recommendedName>
        <fullName evidence="8">Auxin response factor</fullName>
    </recommendedName>
</protein>
<dbReference type="Gene3D" id="2.40.330.10">
    <property type="entry name" value="DNA-binding pseudobarrel domain"/>
    <property type="match status" value="1"/>
</dbReference>
<dbReference type="Gene3D" id="2.30.30.1040">
    <property type="match status" value="1"/>
</dbReference>
<evidence type="ECO:0000256" key="9">
    <source>
        <dbReference type="SAM" id="MobiDB-lite"/>
    </source>
</evidence>
<dbReference type="AlphaFoldDB" id="A0AAV1AZJ8"/>
<evidence type="ECO:0000256" key="4">
    <source>
        <dbReference type="ARBA" id="ARBA00023125"/>
    </source>
</evidence>
<dbReference type="Pfam" id="PF02362">
    <property type="entry name" value="B3"/>
    <property type="match status" value="1"/>
</dbReference>
<reference evidence="11 12" key="1">
    <citation type="submission" date="2023-01" db="EMBL/GenBank/DDBJ databases">
        <authorList>
            <person name="Kreplak J."/>
        </authorList>
    </citation>
    <scope>NUCLEOTIDE SEQUENCE [LARGE SCALE GENOMIC DNA]</scope>
</reference>
<dbReference type="GO" id="GO:0009734">
    <property type="term" value="P:auxin-activated signaling pathway"/>
    <property type="evidence" value="ECO:0007669"/>
    <property type="project" value="UniProtKB-KW"/>
</dbReference>
<keyword evidence="7 8" id="KW-0927">Auxin signaling pathway</keyword>
<dbReference type="InterPro" id="IPR010525">
    <property type="entry name" value="ARF_dom"/>
</dbReference>
<evidence type="ECO:0000256" key="6">
    <source>
        <dbReference type="ARBA" id="ARBA00023242"/>
    </source>
</evidence>
<evidence type="ECO:0000256" key="7">
    <source>
        <dbReference type="ARBA" id="ARBA00023294"/>
    </source>
</evidence>
<dbReference type="CDD" id="cd10017">
    <property type="entry name" value="B3_DNA"/>
    <property type="match status" value="1"/>
</dbReference>
<dbReference type="Proteomes" id="UP001157006">
    <property type="component" value="Chromosome 5"/>
</dbReference>
<dbReference type="GO" id="GO:0003677">
    <property type="term" value="F:DNA binding"/>
    <property type="evidence" value="ECO:0007669"/>
    <property type="project" value="UniProtKB-KW"/>
</dbReference>
<dbReference type="PROSITE" id="PS50863">
    <property type="entry name" value="B3"/>
    <property type="match status" value="1"/>
</dbReference>
<evidence type="ECO:0000313" key="12">
    <source>
        <dbReference type="Proteomes" id="UP001157006"/>
    </source>
</evidence>
<feature type="compositionally biased region" description="Polar residues" evidence="9">
    <location>
        <begin position="486"/>
        <end position="497"/>
    </location>
</feature>
<dbReference type="SUPFAM" id="SSF101936">
    <property type="entry name" value="DNA-binding pseudobarrel domain"/>
    <property type="match status" value="1"/>
</dbReference>
<keyword evidence="6 8" id="KW-0539">Nucleus</keyword>
<keyword evidence="4 8" id="KW-0238">DNA-binding</keyword>
<dbReference type="EMBL" id="OX451740">
    <property type="protein sequence ID" value="CAI8614592.1"/>
    <property type="molecule type" value="Genomic_DNA"/>
</dbReference>
<keyword evidence="12" id="KW-1185">Reference proteome</keyword>
<keyword evidence="3 8" id="KW-0805">Transcription regulation</keyword>
<comment type="subunit">
    <text evidence="8">Homodimers and heterodimers.</text>
</comment>
<dbReference type="InterPro" id="IPR003340">
    <property type="entry name" value="B3_DNA-bd"/>
</dbReference>
<accession>A0AAV1AZJ8</accession>
<dbReference type="SMART" id="SM01019">
    <property type="entry name" value="B3"/>
    <property type="match status" value="1"/>
</dbReference>
<sequence length="497" mass="55782">MVTSTKGDNGESKKKKIDGNKDVDPQLWHAVAGTTVQIPQVNSKIFYFPQGHAEHAYEPVNFPADINIPSKIPCRVAAVHYRADPRTDLVYAKLRLVPLQISQVSIDEDNVAGVDDMSVTKNQYQSYTKTLSESDINKSGGFSCPKKCAETMFPPLDYSDQLPSQDIYLMDVHGEMWKFRHVYATRNILTTGWSDFVTNKQLELGDSLVFVKAANSDLHIGIRRSKKRNDCRFNFPSKRKPETGTLLQPPYGGLSSSLGNERRIGDKVIGIGKVKAEDVIEAVKLGVNMQPFDVVYYPRVGTPEFFVKTSLIRTALQIGWDCGMRFQMAIETDSSKINWLMGTIASVEAADPAWPDSLWRLLQVTWDNPDLVTNTKRLNPWQVETLRYMSSSKELGLPQLPTFPMDGQFSMPYLPNYFQTPKGPIMYLPETSMPYFQQPFNRDDATTLTTVSNNPACRKVPLVRGWSVIPRTNAKKDASEGETVEIENSVSSSKEAA</sequence>
<feature type="compositionally biased region" description="Basic and acidic residues" evidence="9">
    <location>
        <begin position="8"/>
        <end position="21"/>
    </location>
</feature>
<evidence type="ECO:0000259" key="10">
    <source>
        <dbReference type="PROSITE" id="PS50863"/>
    </source>
</evidence>
<evidence type="ECO:0000313" key="11">
    <source>
        <dbReference type="EMBL" id="CAI8614592.1"/>
    </source>
</evidence>
<feature type="domain" description="TF-B3" evidence="10">
    <location>
        <begin position="127"/>
        <end position="226"/>
    </location>
</feature>
<name>A0AAV1AZJ8_VICFA</name>
<dbReference type="InterPro" id="IPR015300">
    <property type="entry name" value="DNA-bd_pseudobarrel_sf"/>
</dbReference>
<keyword evidence="5 8" id="KW-0804">Transcription</keyword>
<evidence type="ECO:0000256" key="8">
    <source>
        <dbReference type="RuleBase" id="RU004561"/>
    </source>
</evidence>